<evidence type="ECO:0000313" key="3">
    <source>
        <dbReference type="Proteomes" id="UP001189429"/>
    </source>
</evidence>
<protein>
    <recommendedName>
        <fullName evidence="4">Peptide deformylase</fullName>
    </recommendedName>
</protein>
<feature type="compositionally biased region" description="Polar residues" evidence="1">
    <location>
        <begin position="1"/>
        <end position="11"/>
    </location>
</feature>
<gene>
    <name evidence="2" type="ORF">PCOR1329_LOCUS6261</name>
</gene>
<sequence length="150" mass="16116">MRRCVATSTARSARGVSGRSTATSGEGKPEDDSSKGDRKSDHVEDISAVMAPPSNKAAVAAARDSSSMTPSLVTAEQLEGLRMLLDRMVAATTSGRVKVPPSSSSLAAPMVSPDPWEETRPGKQRHFGQKGDGPEQMWRTSNWREWWSTG</sequence>
<feature type="region of interest" description="Disordered" evidence="1">
    <location>
        <begin position="94"/>
        <end position="137"/>
    </location>
</feature>
<reference evidence="2" key="1">
    <citation type="submission" date="2023-10" db="EMBL/GenBank/DDBJ databases">
        <authorList>
            <person name="Chen Y."/>
            <person name="Shah S."/>
            <person name="Dougan E. K."/>
            <person name="Thang M."/>
            <person name="Chan C."/>
        </authorList>
    </citation>
    <scope>NUCLEOTIDE SEQUENCE [LARGE SCALE GENOMIC DNA]</scope>
</reference>
<keyword evidence="3" id="KW-1185">Reference proteome</keyword>
<feature type="compositionally biased region" description="Basic and acidic residues" evidence="1">
    <location>
        <begin position="27"/>
        <end position="45"/>
    </location>
</feature>
<proteinExistence type="predicted"/>
<evidence type="ECO:0000256" key="1">
    <source>
        <dbReference type="SAM" id="MobiDB-lite"/>
    </source>
</evidence>
<organism evidence="2 3">
    <name type="scientific">Prorocentrum cordatum</name>
    <dbReference type="NCBI Taxonomy" id="2364126"/>
    <lineage>
        <taxon>Eukaryota</taxon>
        <taxon>Sar</taxon>
        <taxon>Alveolata</taxon>
        <taxon>Dinophyceae</taxon>
        <taxon>Prorocentrales</taxon>
        <taxon>Prorocentraceae</taxon>
        <taxon>Prorocentrum</taxon>
    </lineage>
</organism>
<dbReference type="Proteomes" id="UP001189429">
    <property type="component" value="Unassembled WGS sequence"/>
</dbReference>
<dbReference type="EMBL" id="CAUYUJ010001670">
    <property type="protein sequence ID" value="CAK0797078.1"/>
    <property type="molecule type" value="Genomic_DNA"/>
</dbReference>
<comment type="caution">
    <text evidence="2">The sequence shown here is derived from an EMBL/GenBank/DDBJ whole genome shotgun (WGS) entry which is preliminary data.</text>
</comment>
<evidence type="ECO:0008006" key="4">
    <source>
        <dbReference type="Google" id="ProtNLM"/>
    </source>
</evidence>
<evidence type="ECO:0000313" key="2">
    <source>
        <dbReference type="EMBL" id="CAK0797078.1"/>
    </source>
</evidence>
<feature type="compositionally biased region" description="Polar residues" evidence="1">
    <location>
        <begin position="94"/>
        <end position="106"/>
    </location>
</feature>
<accession>A0ABN9Q286</accession>
<name>A0ABN9Q286_9DINO</name>
<feature type="region of interest" description="Disordered" evidence="1">
    <location>
        <begin position="1"/>
        <end position="48"/>
    </location>
</feature>